<evidence type="ECO:0000313" key="2">
    <source>
        <dbReference type="EMBL" id="KOX70551.1"/>
    </source>
</evidence>
<protein>
    <submittedName>
        <fullName evidence="2">Uncharacterized protein</fullName>
    </submittedName>
</protein>
<name>A0A0N0U420_9HYME</name>
<dbReference type="AlphaFoldDB" id="A0A0N0U420"/>
<evidence type="ECO:0000313" key="3">
    <source>
        <dbReference type="Proteomes" id="UP000053105"/>
    </source>
</evidence>
<keyword evidence="3" id="KW-1185">Reference proteome</keyword>
<feature type="compositionally biased region" description="Polar residues" evidence="1">
    <location>
        <begin position="1"/>
        <end position="19"/>
    </location>
</feature>
<proteinExistence type="predicted"/>
<evidence type="ECO:0000256" key="1">
    <source>
        <dbReference type="SAM" id="MobiDB-lite"/>
    </source>
</evidence>
<reference evidence="2 3" key="1">
    <citation type="submission" date="2015-07" db="EMBL/GenBank/DDBJ databases">
        <title>The genome of Melipona quadrifasciata.</title>
        <authorList>
            <person name="Pan H."/>
            <person name="Kapheim K."/>
        </authorList>
    </citation>
    <scope>NUCLEOTIDE SEQUENCE [LARGE SCALE GENOMIC DNA]</scope>
    <source>
        <strain evidence="2">0111107301</strain>
        <tissue evidence="2">Whole body</tissue>
    </source>
</reference>
<dbReference type="Proteomes" id="UP000053105">
    <property type="component" value="Unassembled WGS sequence"/>
</dbReference>
<gene>
    <name evidence="2" type="ORF">WN51_02607</name>
</gene>
<feature type="region of interest" description="Disordered" evidence="1">
    <location>
        <begin position="1"/>
        <end position="26"/>
    </location>
</feature>
<organism evidence="2 3">
    <name type="scientific">Melipona quadrifasciata</name>
    <dbReference type="NCBI Taxonomy" id="166423"/>
    <lineage>
        <taxon>Eukaryota</taxon>
        <taxon>Metazoa</taxon>
        <taxon>Ecdysozoa</taxon>
        <taxon>Arthropoda</taxon>
        <taxon>Hexapoda</taxon>
        <taxon>Insecta</taxon>
        <taxon>Pterygota</taxon>
        <taxon>Neoptera</taxon>
        <taxon>Endopterygota</taxon>
        <taxon>Hymenoptera</taxon>
        <taxon>Apocrita</taxon>
        <taxon>Aculeata</taxon>
        <taxon>Apoidea</taxon>
        <taxon>Anthophila</taxon>
        <taxon>Apidae</taxon>
        <taxon>Melipona</taxon>
    </lineage>
</organism>
<dbReference type="EMBL" id="KQ435859">
    <property type="protein sequence ID" value="KOX70551.1"/>
    <property type="molecule type" value="Genomic_DNA"/>
</dbReference>
<sequence length="61" mass="7138">MCFTSHANFNPSNKHNSSLQREKKLHDLYPSRTSKRESRIEWEILLCTISIDLFSAVSKEI</sequence>
<accession>A0A0N0U420</accession>